<feature type="transmembrane region" description="Helical" evidence="1">
    <location>
        <begin position="59"/>
        <end position="80"/>
    </location>
</feature>
<dbReference type="AlphaFoldDB" id="A0A1I4XLV5"/>
<dbReference type="Proteomes" id="UP000181899">
    <property type="component" value="Unassembled WGS sequence"/>
</dbReference>
<keyword evidence="1" id="KW-0472">Membrane</keyword>
<keyword evidence="1" id="KW-0812">Transmembrane</keyword>
<feature type="transmembrane region" description="Helical" evidence="1">
    <location>
        <begin position="86"/>
        <end position="108"/>
    </location>
</feature>
<sequence>MGESYRKIFWGIFILTFHINLGPLQILPNFVGYFLMASASTMLFDRHGISSFQNAKHMAAVLGVLSLVESLFFFMGQTAFAPFTFFGPLLFGVLELLFFYHVLGGYAFSLEHDGQQEEGERKRSLQRKVTVLLAVQTGLYFAASVLYLTSFLSFLVLLFILMRIYLMSIFAQLRREEEGRGLEAREAEEETSPMNQG</sequence>
<keyword evidence="1" id="KW-1133">Transmembrane helix</keyword>
<keyword evidence="3" id="KW-1185">Reference proteome</keyword>
<reference evidence="2 3" key="1">
    <citation type="submission" date="2016-10" db="EMBL/GenBank/DDBJ databases">
        <authorList>
            <person name="de Groot N.N."/>
        </authorList>
    </citation>
    <scope>NUCLEOTIDE SEQUENCE [LARGE SCALE GENOMIC DNA]</scope>
    <source>
        <strain evidence="2 3">ML2</strain>
    </source>
</reference>
<proteinExistence type="predicted"/>
<evidence type="ECO:0000313" key="3">
    <source>
        <dbReference type="Proteomes" id="UP000181899"/>
    </source>
</evidence>
<dbReference type="RefSeq" id="WP_074908742.1">
    <property type="nucleotide sequence ID" value="NZ_FOVK01000001.1"/>
</dbReference>
<gene>
    <name evidence="2" type="ORF">SAMN04488695_10146</name>
</gene>
<evidence type="ECO:0000313" key="2">
    <source>
        <dbReference type="EMBL" id="SFN26413.1"/>
    </source>
</evidence>
<organism evidence="2 3">
    <name type="scientific">Proteiniclasticum ruminis</name>
    <dbReference type="NCBI Taxonomy" id="398199"/>
    <lineage>
        <taxon>Bacteria</taxon>
        <taxon>Bacillati</taxon>
        <taxon>Bacillota</taxon>
        <taxon>Clostridia</taxon>
        <taxon>Eubacteriales</taxon>
        <taxon>Clostridiaceae</taxon>
        <taxon>Proteiniclasticum</taxon>
    </lineage>
</organism>
<dbReference type="EMBL" id="FOVK01000001">
    <property type="protein sequence ID" value="SFN26413.1"/>
    <property type="molecule type" value="Genomic_DNA"/>
</dbReference>
<name>A0A1I4XLV5_9CLOT</name>
<protein>
    <submittedName>
        <fullName evidence="2">Uncharacterized protein</fullName>
    </submittedName>
</protein>
<feature type="transmembrane region" description="Helical" evidence="1">
    <location>
        <begin position="30"/>
        <end position="47"/>
    </location>
</feature>
<accession>A0A1I4XLV5</accession>
<dbReference type="OrthoDB" id="1938499at2"/>
<evidence type="ECO:0000256" key="1">
    <source>
        <dbReference type="SAM" id="Phobius"/>
    </source>
</evidence>